<keyword evidence="5" id="KW-1185">Reference proteome</keyword>
<dbReference type="SMART" id="SM00409">
    <property type="entry name" value="IG"/>
    <property type="match status" value="4"/>
</dbReference>
<feature type="domain" description="Ig-like" evidence="3">
    <location>
        <begin position="244"/>
        <end position="330"/>
    </location>
</feature>
<feature type="domain" description="Ig-like" evidence="3">
    <location>
        <begin position="86"/>
        <end position="194"/>
    </location>
</feature>
<feature type="domain" description="Ig-like" evidence="3">
    <location>
        <begin position="845"/>
        <end position="943"/>
    </location>
</feature>
<name>A0A3S2MXZ0_ORYJA</name>
<dbReference type="InterPro" id="IPR050380">
    <property type="entry name" value="Immune_Resp_Modulators"/>
</dbReference>
<reference evidence="4 5" key="1">
    <citation type="submission" date="2018-11" db="EMBL/GenBank/DDBJ databases">
        <authorList>
            <person name="Lopez-Roques C."/>
            <person name="Donnadieu C."/>
            <person name="Bouchez O."/>
            <person name="Klopp C."/>
            <person name="Cabau C."/>
            <person name="Zahm M."/>
        </authorList>
    </citation>
    <scope>NUCLEOTIDE SEQUENCE [LARGE SCALE GENOMIC DNA]</scope>
    <source>
        <strain evidence="4">RS831</strain>
        <tissue evidence="4">Whole body</tissue>
    </source>
</reference>
<feature type="domain" description="Ig-like" evidence="3">
    <location>
        <begin position="480"/>
        <end position="569"/>
    </location>
</feature>
<dbReference type="PROSITE" id="PS50835">
    <property type="entry name" value="IG_LIKE"/>
    <property type="match status" value="7"/>
</dbReference>
<dbReference type="InterPro" id="IPR007110">
    <property type="entry name" value="Ig-like_dom"/>
</dbReference>
<dbReference type="Gene3D" id="2.60.40.10">
    <property type="entry name" value="Immunoglobulins"/>
    <property type="match status" value="10"/>
</dbReference>
<keyword evidence="2" id="KW-0472">Membrane</keyword>
<evidence type="ECO:0000313" key="4">
    <source>
        <dbReference type="EMBL" id="RVE69339.1"/>
    </source>
</evidence>
<dbReference type="Proteomes" id="UP000283210">
    <property type="component" value="Chromosome 8"/>
</dbReference>
<dbReference type="AlphaFoldDB" id="A0A3S2MXZ0"/>
<accession>A0A3S2MXZ0</accession>
<dbReference type="SUPFAM" id="SSF48726">
    <property type="entry name" value="Immunoglobulin"/>
    <property type="match status" value="9"/>
</dbReference>
<feature type="domain" description="Ig-like" evidence="3">
    <location>
        <begin position="1"/>
        <end position="84"/>
    </location>
</feature>
<dbReference type="InterPro" id="IPR003597">
    <property type="entry name" value="Ig_C1-set"/>
</dbReference>
<gene>
    <name evidence="4" type="ORF">OJAV_G00076850</name>
</gene>
<feature type="domain" description="Ig-like" evidence="3">
    <location>
        <begin position="947"/>
        <end position="1040"/>
    </location>
</feature>
<keyword evidence="2" id="KW-1133">Transmembrane helix</keyword>
<sequence length="1094" mass="122472">MWLSSGDTVTLGCIATDFTPSPVKFSWKLDSNTLENFTQYPSILKGDKYYGVSQVRVSRQDWDARKTFQCVVSHQGEDKKSGVTKPDVLYRSPNLTTSFSLDEEQASFHCFAKDFAPRNHEISWQKVGSDKTSLPDQTSVFSERGNDTNGDKLYSAASLLTVNPSELTAGATFTCVFKGKGVNNTEVLEMANATYKEESSGVQAEFPNETVCYKEESEAEEDHMANTAVTFIFLFIMTLLFTVGTTMSKVRLVCILNGYFPKNLSVEWQQNKQQLTRIQPTERHLQSVEGGEKTYSLTSEIEPNMEEWTRGSNFTCKFIHKESKDEKTTSICHIFGFNPPSIHVEIPSFKTVMTDSDVKATCFIHNVDAELLWSCSFSSSGDIRRSLSDLQKESNEFKLHCDLSQLSSQQLYVTLQSDGTDISEKQFVDLPEAPDLHTVSVSFSVDRSSCKSDQSFSCKVHQGFSRQTFESKAINVCVDPSVEVLQVSSKESGEQKLLCSGSGFNPQINWFFNSHPKSSSSTDVSMDPNGRVTVISRLDVLQTEWKTGKTFTCEVFDRFLEKSDKKDISLCSVFGFNPPSIHVEIPSFKTVMMTNSDVKATCFIHNVDAELLWLMDEKKPSTDRVNIFSNKTTVISELTVPSSSWKNLKLLKCKVQHHCFTAEKTVEVSGPAASAPQVNIRRSLSDLQKESNDFKLHCDLSQLSSQQLYVTLQSNGTDISEKQFVDLPEAPGLHTVSVSFSVPRKYWKSDQSFSCKVHQGFSRLSFESKAINVCVDPSVEVLQSKSSSSTDVSMDPNGRVTVISRLDVLPTEWKTGKTFTCEVFDRFLNKRITKDISIKSVFNPPTVRIVEPTAAEVSMSDTLTLTCLVSGYFPSTITVHWKENRQKLSSTRYINGPSFKNPDSSSYSMSSRLNVSQMNDKKSTYTCVVRHESSKTPFESSIKDVFASVIHSEPSAVLLQGSNELVCLVFGFSPASINITWIRDGNTELWNYNNSHPYRGPDGKFSIQSFLHLSPVDSLPGVNLTCRVTHGNTTLSVNVSRTDEVEHCHFFDDILHADMSQDTVMQAWGVAIFFLLLFFISVIFSAVITTFKTK</sequence>
<reference evidence="4 5" key="2">
    <citation type="submission" date="2019-01" db="EMBL/GenBank/DDBJ databases">
        <title>A chromosome length genome reference of the Java medaka (oryzias javanicus).</title>
        <authorList>
            <person name="Herpin A."/>
            <person name="Takehana Y."/>
            <person name="Naruse K."/>
            <person name="Ansai S."/>
            <person name="Kawaguchi M."/>
        </authorList>
    </citation>
    <scope>NUCLEOTIDE SEQUENCE [LARGE SCALE GENOMIC DNA]</scope>
    <source>
        <strain evidence="4">RS831</strain>
        <tissue evidence="4">Whole body</tissue>
    </source>
</reference>
<dbReference type="PROSITE" id="PS00290">
    <property type="entry name" value="IG_MHC"/>
    <property type="match status" value="1"/>
</dbReference>
<dbReference type="InterPro" id="IPR003006">
    <property type="entry name" value="Ig/MHC_CS"/>
</dbReference>
<proteinExistence type="predicted"/>
<feature type="domain" description="Ig-like" evidence="3">
    <location>
        <begin position="579"/>
        <end position="669"/>
    </location>
</feature>
<keyword evidence="2" id="KW-0812">Transmembrane</keyword>
<dbReference type="InterPro" id="IPR036179">
    <property type="entry name" value="Ig-like_dom_sf"/>
</dbReference>
<evidence type="ECO:0000313" key="5">
    <source>
        <dbReference type="Proteomes" id="UP000283210"/>
    </source>
</evidence>
<dbReference type="EMBL" id="CM012444">
    <property type="protein sequence ID" value="RVE69339.1"/>
    <property type="molecule type" value="Genomic_DNA"/>
</dbReference>
<dbReference type="OrthoDB" id="9945861at2759"/>
<dbReference type="Pfam" id="PF07654">
    <property type="entry name" value="C1-set"/>
    <property type="match status" value="7"/>
</dbReference>
<evidence type="ECO:0000256" key="1">
    <source>
        <dbReference type="ARBA" id="ARBA00023319"/>
    </source>
</evidence>
<evidence type="ECO:0000259" key="3">
    <source>
        <dbReference type="PROSITE" id="PS50835"/>
    </source>
</evidence>
<organism evidence="4 5">
    <name type="scientific">Oryzias javanicus</name>
    <name type="common">Javanese ricefish</name>
    <name type="synonym">Aplocheilus javanicus</name>
    <dbReference type="NCBI Taxonomy" id="123683"/>
    <lineage>
        <taxon>Eukaryota</taxon>
        <taxon>Metazoa</taxon>
        <taxon>Chordata</taxon>
        <taxon>Craniata</taxon>
        <taxon>Vertebrata</taxon>
        <taxon>Euteleostomi</taxon>
        <taxon>Actinopterygii</taxon>
        <taxon>Neopterygii</taxon>
        <taxon>Teleostei</taxon>
        <taxon>Neoteleostei</taxon>
        <taxon>Acanthomorphata</taxon>
        <taxon>Ovalentaria</taxon>
        <taxon>Atherinomorphae</taxon>
        <taxon>Beloniformes</taxon>
        <taxon>Adrianichthyidae</taxon>
        <taxon>Oryziinae</taxon>
        <taxon>Oryzias</taxon>
    </lineage>
</organism>
<dbReference type="CDD" id="cd00098">
    <property type="entry name" value="IgC1"/>
    <property type="match status" value="3"/>
</dbReference>
<protein>
    <recommendedName>
        <fullName evidence="3">Ig-like domain-containing protein</fullName>
    </recommendedName>
</protein>
<keyword evidence="1" id="KW-0393">Immunoglobulin domain</keyword>
<dbReference type="InterPro" id="IPR003599">
    <property type="entry name" value="Ig_sub"/>
</dbReference>
<feature type="transmembrane region" description="Helical" evidence="2">
    <location>
        <begin position="1067"/>
        <end position="1091"/>
    </location>
</feature>
<dbReference type="PANTHER" id="PTHR23411">
    <property type="entry name" value="TAPASIN"/>
    <property type="match status" value="1"/>
</dbReference>
<dbReference type="SMART" id="SM00407">
    <property type="entry name" value="IGc1"/>
    <property type="match status" value="6"/>
</dbReference>
<dbReference type="InterPro" id="IPR013783">
    <property type="entry name" value="Ig-like_fold"/>
</dbReference>
<evidence type="ECO:0000256" key="2">
    <source>
        <dbReference type="SAM" id="Phobius"/>
    </source>
</evidence>